<feature type="transmembrane region" description="Helical" evidence="1">
    <location>
        <begin position="6"/>
        <end position="29"/>
    </location>
</feature>
<protein>
    <submittedName>
        <fullName evidence="2">Uncharacterized protein</fullName>
    </submittedName>
</protein>
<proteinExistence type="predicted"/>
<keyword evidence="1" id="KW-0812">Transmembrane</keyword>
<organism evidence="2 3">
    <name type="scientific">Orchesella dallaii</name>
    <dbReference type="NCBI Taxonomy" id="48710"/>
    <lineage>
        <taxon>Eukaryota</taxon>
        <taxon>Metazoa</taxon>
        <taxon>Ecdysozoa</taxon>
        <taxon>Arthropoda</taxon>
        <taxon>Hexapoda</taxon>
        <taxon>Collembola</taxon>
        <taxon>Entomobryomorpha</taxon>
        <taxon>Entomobryoidea</taxon>
        <taxon>Orchesellidae</taxon>
        <taxon>Orchesellinae</taxon>
        <taxon>Orchesella</taxon>
    </lineage>
</organism>
<evidence type="ECO:0000313" key="3">
    <source>
        <dbReference type="Proteomes" id="UP001642540"/>
    </source>
</evidence>
<keyword evidence="1" id="KW-1133">Transmembrane helix</keyword>
<dbReference type="EMBL" id="CAXLJM020000050">
    <property type="protein sequence ID" value="CAL8114676.1"/>
    <property type="molecule type" value="Genomic_DNA"/>
</dbReference>
<accession>A0ABP1QYJ1</accession>
<name>A0ABP1QYJ1_9HEXA</name>
<comment type="caution">
    <text evidence="2">The sequence shown here is derived from an EMBL/GenBank/DDBJ whole genome shotgun (WGS) entry which is preliminary data.</text>
</comment>
<gene>
    <name evidence="2" type="ORF">ODALV1_LOCUS16564</name>
</gene>
<evidence type="ECO:0000313" key="2">
    <source>
        <dbReference type="EMBL" id="CAL8114676.1"/>
    </source>
</evidence>
<keyword evidence="1" id="KW-0472">Membrane</keyword>
<reference evidence="2 3" key="1">
    <citation type="submission" date="2024-08" db="EMBL/GenBank/DDBJ databases">
        <authorList>
            <person name="Cucini C."/>
            <person name="Frati F."/>
        </authorList>
    </citation>
    <scope>NUCLEOTIDE SEQUENCE [LARGE SCALE GENOMIC DNA]</scope>
</reference>
<dbReference type="Proteomes" id="UP001642540">
    <property type="component" value="Unassembled WGS sequence"/>
</dbReference>
<keyword evidence="3" id="KW-1185">Reference proteome</keyword>
<sequence length="163" mass="18969">MEPINIVLTIILRGFAYLLGTIGLMGILINQPYPHQPGSNLNDDYNRDAFVLHILSKLLQKCLEDEYEDCEPDAIDYDLYRAWVTCWHFTDEMFAVRRKGVMVKKPSPRLKQGKTVAGHRGNLNQPRVLQQCLHTVNNSVLYQLKPANQRRTREPTYRFHSRT</sequence>
<evidence type="ECO:0000256" key="1">
    <source>
        <dbReference type="SAM" id="Phobius"/>
    </source>
</evidence>